<dbReference type="SMART" id="SM00823">
    <property type="entry name" value="PKS_PP"/>
    <property type="match status" value="1"/>
</dbReference>
<evidence type="ECO:0000259" key="5">
    <source>
        <dbReference type="PROSITE" id="PS52004"/>
    </source>
</evidence>
<evidence type="ECO:0000256" key="1">
    <source>
        <dbReference type="ARBA" id="ARBA00022450"/>
    </source>
</evidence>
<evidence type="ECO:0000256" key="2">
    <source>
        <dbReference type="ARBA" id="ARBA00022553"/>
    </source>
</evidence>
<reference evidence="7" key="1">
    <citation type="submission" date="2016-10" db="EMBL/GenBank/DDBJ databases">
        <authorList>
            <person name="Varghese N."/>
            <person name="Submissions S."/>
        </authorList>
    </citation>
    <scope>NUCLEOTIDE SEQUENCE [LARGE SCALE GENOMIC DNA]</scope>
    <source>
        <strain evidence="7">DSM 17465</strain>
    </source>
</reference>
<dbReference type="InterPro" id="IPR014030">
    <property type="entry name" value="Ketoacyl_synth_N"/>
</dbReference>
<dbReference type="PANTHER" id="PTHR43775:SF51">
    <property type="entry name" value="INACTIVE PHENOLPHTHIOCEROL SYNTHESIS POLYKETIDE SYNTHASE TYPE I PKS1-RELATED"/>
    <property type="match status" value="1"/>
</dbReference>
<dbReference type="GO" id="GO:0006633">
    <property type="term" value="P:fatty acid biosynthetic process"/>
    <property type="evidence" value="ECO:0007669"/>
    <property type="project" value="TreeGrafter"/>
</dbReference>
<dbReference type="Pfam" id="PF02801">
    <property type="entry name" value="Ketoacyl-synt_C"/>
    <property type="match status" value="1"/>
</dbReference>
<dbReference type="InterPro" id="IPR014031">
    <property type="entry name" value="Ketoacyl_synth_C"/>
</dbReference>
<dbReference type="InterPro" id="IPR014043">
    <property type="entry name" value="Acyl_transferase_dom"/>
</dbReference>
<dbReference type="Pfam" id="PF00109">
    <property type="entry name" value="ketoacyl-synt"/>
    <property type="match status" value="1"/>
</dbReference>
<dbReference type="InterPro" id="IPR016036">
    <property type="entry name" value="Malonyl_transacylase_ACP-bd"/>
</dbReference>
<evidence type="ECO:0000313" key="7">
    <source>
        <dbReference type="Proteomes" id="UP000183371"/>
    </source>
</evidence>
<gene>
    <name evidence="6" type="ORF">SAMN05444141_11124</name>
</gene>
<dbReference type="Pfam" id="PF00698">
    <property type="entry name" value="Acyl_transf_1"/>
    <property type="match status" value="1"/>
</dbReference>
<organism evidence="6 7">
    <name type="scientific">Pseudovibrio denitrificans</name>
    <dbReference type="NCBI Taxonomy" id="258256"/>
    <lineage>
        <taxon>Bacteria</taxon>
        <taxon>Pseudomonadati</taxon>
        <taxon>Pseudomonadota</taxon>
        <taxon>Alphaproteobacteria</taxon>
        <taxon>Hyphomicrobiales</taxon>
        <taxon>Stappiaceae</taxon>
        <taxon>Pseudovibrio</taxon>
    </lineage>
</organism>
<dbReference type="Pfam" id="PF16197">
    <property type="entry name" value="KAsynt_C_assoc"/>
    <property type="match status" value="1"/>
</dbReference>
<dbReference type="SUPFAM" id="SSF52151">
    <property type="entry name" value="FabD/lysophospholipase-like"/>
    <property type="match status" value="1"/>
</dbReference>
<dbReference type="PANTHER" id="PTHR43775">
    <property type="entry name" value="FATTY ACID SYNTHASE"/>
    <property type="match status" value="1"/>
</dbReference>
<dbReference type="Proteomes" id="UP000183371">
    <property type="component" value="Unassembled WGS sequence"/>
</dbReference>
<dbReference type="CDD" id="cd00833">
    <property type="entry name" value="PKS"/>
    <property type="match status" value="1"/>
</dbReference>
<dbReference type="SMART" id="SM00827">
    <property type="entry name" value="PKS_AT"/>
    <property type="match status" value="1"/>
</dbReference>
<evidence type="ECO:0000313" key="6">
    <source>
        <dbReference type="EMBL" id="SFU15432.1"/>
    </source>
</evidence>
<dbReference type="SMART" id="SM00825">
    <property type="entry name" value="PKS_KS"/>
    <property type="match status" value="1"/>
</dbReference>
<evidence type="ECO:0000259" key="4">
    <source>
        <dbReference type="PROSITE" id="PS50075"/>
    </source>
</evidence>
<dbReference type="Pfam" id="PF00550">
    <property type="entry name" value="PP-binding"/>
    <property type="match status" value="1"/>
</dbReference>
<sequence>MTTQTNDLGVAVIGMAGRFPKADTTAQLWENIRSGRECISEFTEEEVIASGVSPEIVRRPDYLRRKGAVSDIDRFDAPFFSISPREAELTDPQHRLMLQCAWNAMEDAGYDPTSYQGDIGVFAGKSLDSYLMLNVLPTFKKVFSSGSLQAAIGNDKDSMTTQIAYHLNLTGPAITIQTSSSTSLVAVCSAAQSLLTWQCDLALAGGVTLGPPIHSGYLAQEGGITSHDGHCRAFDAASSGFVPGTGLGLVVLKRLDDAIRDNDSIISVIRGFAVNNDGSQKVSYTAPSVDAQARVIARAHAMAGWTADELSYVEAHGTGTRMGDPIEVSALTNAFRKTTDKTSFCWLGSVKSNIGHLDTAAGVTGLIKASLSIKHGEIPASVNYATPNPACNFESSPFKVVQELTPWVPDSGVRRAGVTSLGMGGTNAHVVLEQAPERSKCEARQLALPYILSARSETALARQIDLQGKALSRRDSAQLLPQDAAFTLAVGRKAMPWRAAVVARSIQEAGNKFLTGDRNEIYLGQPGLVSPLAFLFTGQGSQYPAMGADLYKHDADYRDAFNSAAEAIAAAEGPDLRNGLYGDEDVRFSGDQLAQTHLTQPALFAVEYALAMAWLARGITPGALIGHSLGEWVAAVVANVMSLETAARLVIVRANAMATAPSGAMLSIRADASQIQDKLIENVELAAENAPGLCVVAGPSEVITDFEQKLDQLGIRHSRLKTSHAFHSASMIGAATQLRDAMEGQTLHPPVYPIYSTALGRLARSEELTDLTYWSAQVLKPVLFQKALMAALEDLNCNMLEVGPGNALSSMGVLCAGTTIAPITSLPQITELQSALDHNMTAMIQLWTMGYDLSWEVVFKNQKCGRVSLPGYSFDKHRYWIASEEEQCGHDGESTDWDTDQAAASTTLLMSAAKSPRPKSLSTTFEPVASELEAKISEIFEDLLGISGIGRTDDFFELGGHSLMASMMIARLAELHGISLDTQTFFTAPNIADLTAELEKRGKAGSTSLVESLLTDFEVSSELLEHAQQPEEVAK</sequence>
<dbReference type="Gene3D" id="3.40.47.10">
    <property type="match status" value="2"/>
</dbReference>
<dbReference type="InterPro" id="IPR001227">
    <property type="entry name" value="Ac_transferase_dom_sf"/>
</dbReference>
<evidence type="ECO:0000256" key="3">
    <source>
        <dbReference type="ARBA" id="ARBA00022679"/>
    </source>
</evidence>
<dbReference type="InterPro" id="IPR009081">
    <property type="entry name" value="PP-bd_ACP"/>
</dbReference>
<dbReference type="SUPFAM" id="SSF53901">
    <property type="entry name" value="Thiolase-like"/>
    <property type="match status" value="1"/>
</dbReference>
<proteinExistence type="predicted"/>
<dbReference type="InterPro" id="IPR020806">
    <property type="entry name" value="PKS_PP-bd"/>
</dbReference>
<dbReference type="InterPro" id="IPR020841">
    <property type="entry name" value="PKS_Beta-ketoAc_synthase_dom"/>
</dbReference>
<dbReference type="InterPro" id="IPR016039">
    <property type="entry name" value="Thiolase-like"/>
</dbReference>
<dbReference type="PROSITE" id="PS52004">
    <property type="entry name" value="KS3_2"/>
    <property type="match status" value="1"/>
</dbReference>
<accession>A0A1I7DUT9</accession>
<keyword evidence="7" id="KW-1185">Reference proteome</keyword>
<dbReference type="Gene3D" id="1.10.1200.10">
    <property type="entry name" value="ACP-like"/>
    <property type="match status" value="1"/>
</dbReference>
<dbReference type="EMBL" id="FPBD01000011">
    <property type="protein sequence ID" value="SFU15432.1"/>
    <property type="molecule type" value="Genomic_DNA"/>
</dbReference>
<dbReference type="AlphaFoldDB" id="A0A1I7DUT9"/>
<feature type="domain" description="Ketosynthase family 3 (KS3)" evidence="5">
    <location>
        <begin position="7"/>
        <end position="434"/>
    </location>
</feature>
<dbReference type="InterPro" id="IPR036736">
    <property type="entry name" value="ACP-like_sf"/>
</dbReference>
<dbReference type="SUPFAM" id="SSF55048">
    <property type="entry name" value="Probable ACP-binding domain of malonyl-CoA ACP transacylase"/>
    <property type="match status" value="1"/>
</dbReference>
<dbReference type="GO" id="GO:0004312">
    <property type="term" value="F:fatty acid synthase activity"/>
    <property type="evidence" value="ECO:0007669"/>
    <property type="project" value="TreeGrafter"/>
</dbReference>
<dbReference type="SUPFAM" id="SSF47336">
    <property type="entry name" value="ACP-like"/>
    <property type="match status" value="1"/>
</dbReference>
<keyword evidence="3 6" id="KW-0808">Transferase</keyword>
<feature type="domain" description="Carrier" evidence="4">
    <location>
        <begin position="927"/>
        <end position="1002"/>
    </location>
</feature>
<dbReference type="GO" id="GO:0031177">
    <property type="term" value="F:phosphopantetheine binding"/>
    <property type="evidence" value="ECO:0007669"/>
    <property type="project" value="InterPro"/>
</dbReference>
<dbReference type="InterPro" id="IPR050091">
    <property type="entry name" value="PKS_NRPS_Biosynth_Enz"/>
</dbReference>
<keyword evidence="2" id="KW-0597">Phosphoprotein</keyword>
<dbReference type="InterPro" id="IPR016035">
    <property type="entry name" value="Acyl_Trfase/lysoPLipase"/>
</dbReference>
<dbReference type="InterPro" id="IPR032821">
    <property type="entry name" value="PKS_assoc"/>
</dbReference>
<dbReference type="RefSeq" id="WP_083417478.1">
    <property type="nucleotide sequence ID" value="NZ_FPBD01000011.1"/>
</dbReference>
<name>A0A1I7DUT9_9HYPH</name>
<dbReference type="PROSITE" id="PS50075">
    <property type="entry name" value="CARRIER"/>
    <property type="match status" value="1"/>
</dbReference>
<dbReference type="Gene3D" id="1.10.1240.100">
    <property type="match status" value="2"/>
</dbReference>
<protein>
    <submittedName>
        <fullName evidence="6">Acyl transferase domain-containing protein</fullName>
    </submittedName>
</protein>
<keyword evidence="1" id="KW-0596">Phosphopantetheine</keyword>
<dbReference type="Gene3D" id="3.40.366.10">
    <property type="entry name" value="Malonyl-Coenzyme A Acyl Carrier Protein, domain 2"/>
    <property type="match status" value="1"/>
</dbReference>